<accession>A0A426Z9Y8</accession>
<evidence type="ECO:0000313" key="3">
    <source>
        <dbReference type="Proteomes" id="UP000287651"/>
    </source>
</evidence>
<name>A0A426Z9Y8_ENSVE</name>
<feature type="compositionally biased region" description="Basic residues" evidence="1">
    <location>
        <begin position="45"/>
        <end position="54"/>
    </location>
</feature>
<feature type="region of interest" description="Disordered" evidence="1">
    <location>
        <begin position="34"/>
        <end position="54"/>
    </location>
</feature>
<protein>
    <submittedName>
        <fullName evidence="2">Uncharacterized protein</fullName>
    </submittedName>
</protein>
<reference evidence="2 3" key="1">
    <citation type="journal article" date="2014" name="Agronomy (Basel)">
        <title>A Draft Genome Sequence for Ensete ventricosum, the Drought-Tolerant Tree Against Hunger.</title>
        <authorList>
            <person name="Harrison J."/>
            <person name="Moore K.A."/>
            <person name="Paszkiewicz K."/>
            <person name="Jones T."/>
            <person name="Grant M."/>
            <person name="Ambacheew D."/>
            <person name="Muzemil S."/>
            <person name="Studholme D.J."/>
        </authorList>
    </citation>
    <scope>NUCLEOTIDE SEQUENCE [LARGE SCALE GENOMIC DNA]</scope>
</reference>
<evidence type="ECO:0000313" key="2">
    <source>
        <dbReference type="EMBL" id="RRT60769.1"/>
    </source>
</evidence>
<proteinExistence type="predicted"/>
<evidence type="ECO:0000256" key="1">
    <source>
        <dbReference type="SAM" id="MobiDB-lite"/>
    </source>
</evidence>
<comment type="caution">
    <text evidence="2">The sequence shown here is derived from an EMBL/GenBank/DDBJ whole genome shotgun (WGS) entry which is preliminary data.</text>
</comment>
<dbReference type="EMBL" id="AMZH03007649">
    <property type="protein sequence ID" value="RRT60769.1"/>
    <property type="molecule type" value="Genomic_DNA"/>
</dbReference>
<organism evidence="2 3">
    <name type="scientific">Ensete ventricosum</name>
    <name type="common">Abyssinian banana</name>
    <name type="synonym">Musa ensete</name>
    <dbReference type="NCBI Taxonomy" id="4639"/>
    <lineage>
        <taxon>Eukaryota</taxon>
        <taxon>Viridiplantae</taxon>
        <taxon>Streptophyta</taxon>
        <taxon>Embryophyta</taxon>
        <taxon>Tracheophyta</taxon>
        <taxon>Spermatophyta</taxon>
        <taxon>Magnoliopsida</taxon>
        <taxon>Liliopsida</taxon>
        <taxon>Zingiberales</taxon>
        <taxon>Musaceae</taxon>
        <taxon>Ensete</taxon>
    </lineage>
</organism>
<feature type="non-terminal residue" evidence="2">
    <location>
        <position position="54"/>
    </location>
</feature>
<dbReference type="Proteomes" id="UP000287651">
    <property type="component" value="Unassembled WGS sequence"/>
</dbReference>
<gene>
    <name evidence="2" type="ORF">B296_00040073</name>
</gene>
<sequence>MRGRRGDGGGGLRGYAKEEQRLMAAGAAAGCSLRSRGGEAATTGWRRRQWQGGQ</sequence>
<dbReference type="AlphaFoldDB" id="A0A426Z9Y8"/>